<sequence>MYSIKIKNVIKLFLLKFLRNKYQYKINIKNNIISIERKCDEFDLNQLKYVYLVKDPGIRNNRLTLYLNDFFKIGVNYTGFIAFYQKISAQFGFDDSLFFEYLYKRGPFSIQIWRKKQIQNYDILDEKYNDYTQGFEIQSPQKKFIPWGTTYEALFQQTQFKEKWIHYGFVYPIRVGRLLLKDVWITPSVRKDVPVLELYTDCYHASATDKSYLELKSLLTENKKLITSFIEERNNPKLYKSVINFNYIEFELYYHRHFKGYFDKGYSKFIIKNNTEYLEYVINEPYESQLVISSYLIIDHQDLIKIDYTCNSNIKRRPPKLKEKFQDDQAVIWIDDVNHKIGFTCNDRSIVFDKNEIECFTLANTQTARRNNESSLTICFVDKNKEAITIFSAEYHFLTQYVEKIRALTQKEVRYIEQYIEDV</sequence>
<gene>
    <name evidence="1" type="ORF">NCTC11621_01190</name>
</gene>
<dbReference type="AlphaFoldDB" id="A0A379EV10"/>
<reference evidence="1 2" key="1">
    <citation type="submission" date="2018-06" db="EMBL/GenBank/DDBJ databases">
        <authorList>
            <consortium name="Pathogen Informatics"/>
            <person name="Doyle S."/>
        </authorList>
    </citation>
    <scope>NUCLEOTIDE SEQUENCE [LARGE SCALE GENOMIC DNA]</scope>
    <source>
        <strain evidence="1 2">NCTC11621</strain>
    </source>
</reference>
<proteinExistence type="predicted"/>
<protein>
    <submittedName>
        <fullName evidence="1">Uncharacterized protein</fullName>
    </submittedName>
</protein>
<evidence type="ECO:0000313" key="2">
    <source>
        <dbReference type="Proteomes" id="UP000254704"/>
    </source>
</evidence>
<accession>A0A379EV10</accession>
<dbReference type="RefSeq" id="WP_115322928.1">
    <property type="nucleotide sequence ID" value="NZ_UGTV01000015.1"/>
</dbReference>
<organism evidence="1 2">
    <name type="scientific">Pasteurella canis</name>
    <dbReference type="NCBI Taxonomy" id="753"/>
    <lineage>
        <taxon>Bacteria</taxon>
        <taxon>Pseudomonadati</taxon>
        <taxon>Pseudomonadota</taxon>
        <taxon>Gammaproteobacteria</taxon>
        <taxon>Pasteurellales</taxon>
        <taxon>Pasteurellaceae</taxon>
        <taxon>Pasteurella</taxon>
    </lineage>
</organism>
<dbReference type="EMBL" id="UGTV01000015">
    <property type="protein sequence ID" value="SUC10142.1"/>
    <property type="molecule type" value="Genomic_DNA"/>
</dbReference>
<dbReference type="Proteomes" id="UP000254704">
    <property type="component" value="Unassembled WGS sequence"/>
</dbReference>
<evidence type="ECO:0000313" key="1">
    <source>
        <dbReference type="EMBL" id="SUC10142.1"/>
    </source>
</evidence>
<name>A0A379EV10_9PAST</name>